<dbReference type="SUPFAM" id="SSF55073">
    <property type="entry name" value="Nucleotide cyclase"/>
    <property type="match status" value="1"/>
</dbReference>
<keyword evidence="3" id="KW-0472">Membrane</keyword>
<evidence type="ECO:0000259" key="4">
    <source>
        <dbReference type="PROSITE" id="PS50887"/>
    </source>
</evidence>
<evidence type="ECO:0000256" key="3">
    <source>
        <dbReference type="SAM" id="Phobius"/>
    </source>
</evidence>
<evidence type="ECO:0000256" key="1">
    <source>
        <dbReference type="ARBA" id="ARBA00012528"/>
    </source>
</evidence>
<dbReference type="InterPro" id="IPR029787">
    <property type="entry name" value="Nucleotide_cyclase"/>
</dbReference>
<keyword evidence="3" id="KW-1133">Transmembrane helix</keyword>
<dbReference type="InterPro" id="IPR043128">
    <property type="entry name" value="Rev_trsase/Diguanyl_cyclase"/>
</dbReference>
<name>A0A7W0C9H8_9BACT</name>
<dbReference type="InterPro" id="IPR000160">
    <property type="entry name" value="GGDEF_dom"/>
</dbReference>
<dbReference type="AlphaFoldDB" id="A0A7W0C9H8"/>
<dbReference type="SMART" id="SM00267">
    <property type="entry name" value="GGDEF"/>
    <property type="match status" value="1"/>
</dbReference>
<organism evidence="5 6">
    <name type="scientific">Desulfosalsimonas propionicica</name>
    <dbReference type="NCBI Taxonomy" id="332175"/>
    <lineage>
        <taxon>Bacteria</taxon>
        <taxon>Pseudomonadati</taxon>
        <taxon>Thermodesulfobacteriota</taxon>
        <taxon>Desulfobacteria</taxon>
        <taxon>Desulfobacterales</taxon>
        <taxon>Desulfosalsimonadaceae</taxon>
        <taxon>Desulfosalsimonas</taxon>
    </lineage>
</organism>
<feature type="transmembrane region" description="Helical" evidence="3">
    <location>
        <begin position="99"/>
        <end position="117"/>
    </location>
</feature>
<comment type="catalytic activity">
    <reaction evidence="2">
        <text>2 GTP = 3',3'-c-di-GMP + 2 diphosphate</text>
        <dbReference type="Rhea" id="RHEA:24898"/>
        <dbReference type="ChEBI" id="CHEBI:33019"/>
        <dbReference type="ChEBI" id="CHEBI:37565"/>
        <dbReference type="ChEBI" id="CHEBI:58805"/>
        <dbReference type="EC" id="2.7.7.65"/>
    </reaction>
</comment>
<dbReference type="PROSITE" id="PS50887">
    <property type="entry name" value="GGDEF"/>
    <property type="match status" value="1"/>
</dbReference>
<feature type="transmembrane region" description="Helical" evidence="3">
    <location>
        <begin position="21"/>
        <end position="38"/>
    </location>
</feature>
<dbReference type="NCBIfam" id="TIGR00254">
    <property type="entry name" value="GGDEF"/>
    <property type="match status" value="1"/>
</dbReference>
<protein>
    <recommendedName>
        <fullName evidence="1">diguanylate cyclase</fullName>
        <ecNumber evidence="1">2.7.7.65</ecNumber>
    </recommendedName>
</protein>
<accession>A0A7W0C9H8</accession>
<dbReference type="EC" id="2.7.7.65" evidence="1"/>
<dbReference type="Pfam" id="PF00990">
    <property type="entry name" value="GGDEF"/>
    <property type="match status" value="1"/>
</dbReference>
<feature type="transmembrane region" description="Helical" evidence="3">
    <location>
        <begin position="75"/>
        <end position="93"/>
    </location>
</feature>
<proteinExistence type="predicted"/>
<dbReference type="RefSeq" id="WP_181551292.1">
    <property type="nucleotide sequence ID" value="NZ_JACDUS010000004.1"/>
</dbReference>
<evidence type="ECO:0000313" key="6">
    <source>
        <dbReference type="Proteomes" id="UP000525298"/>
    </source>
</evidence>
<sequence>MIDNHTKQKQTLRMRRHAMAFATYLVPMSLVVLCWSQGLLPEKVIYHFAAFVFVINFTILFLIRKNINLKFRDPSLTALHITVSCLPALYVMYFLEHGHARAIFMLVLLLAIIYGILELDTRGFLMACLWILSLYVLLIFVLWTKKPEALNASLEWIQIIAFALVLFSMSVIGGYISSLREKLRLRNQELSSAIEKIDKLVNIDPLTEVSNRRRLFEVLTQETNRCSRGATPFSICLLDIDHFKQVNDIYGHMAGDEILCHIACSISRDIRNIDAFGRYGGEEFLLVLPRTPIAGAAVKAEKMRSQVAGLRFPDISGELGVTISIGVALYRPTEDIDTTLLRADRALYAAKANGRNRVETEKNHTAVA</sequence>
<keyword evidence="6" id="KW-1185">Reference proteome</keyword>
<dbReference type="Proteomes" id="UP000525298">
    <property type="component" value="Unassembled WGS sequence"/>
</dbReference>
<evidence type="ECO:0000313" key="5">
    <source>
        <dbReference type="EMBL" id="MBA2881655.1"/>
    </source>
</evidence>
<dbReference type="EMBL" id="JACDUS010000004">
    <property type="protein sequence ID" value="MBA2881655.1"/>
    <property type="molecule type" value="Genomic_DNA"/>
</dbReference>
<dbReference type="CDD" id="cd01949">
    <property type="entry name" value="GGDEF"/>
    <property type="match status" value="1"/>
</dbReference>
<feature type="transmembrane region" description="Helical" evidence="3">
    <location>
        <begin position="44"/>
        <end position="63"/>
    </location>
</feature>
<dbReference type="FunFam" id="3.30.70.270:FF:000001">
    <property type="entry name" value="Diguanylate cyclase domain protein"/>
    <property type="match status" value="1"/>
</dbReference>
<dbReference type="GO" id="GO:1902201">
    <property type="term" value="P:negative regulation of bacterial-type flagellum-dependent cell motility"/>
    <property type="evidence" value="ECO:0007669"/>
    <property type="project" value="TreeGrafter"/>
</dbReference>
<dbReference type="GO" id="GO:0043709">
    <property type="term" value="P:cell adhesion involved in single-species biofilm formation"/>
    <property type="evidence" value="ECO:0007669"/>
    <property type="project" value="TreeGrafter"/>
</dbReference>
<reference evidence="5 6" key="1">
    <citation type="submission" date="2020-07" db="EMBL/GenBank/DDBJ databases">
        <title>Genomic Encyclopedia of Type Strains, Phase IV (KMG-IV): sequencing the most valuable type-strain genomes for metagenomic binning, comparative biology and taxonomic classification.</title>
        <authorList>
            <person name="Goeker M."/>
        </authorList>
    </citation>
    <scope>NUCLEOTIDE SEQUENCE [LARGE SCALE GENOMIC DNA]</scope>
    <source>
        <strain evidence="5 6">DSM 17721</strain>
    </source>
</reference>
<feature type="transmembrane region" description="Helical" evidence="3">
    <location>
        <begin position="156"/>
        <end position="176"/>
    </location>
</feature>
<dbReference type="InterPro" id="IPR050469">
    <property type="entry name" value="Diguanylate_Cyclase"/>
</dbReference>
<evidence type="ECO:0000256" key="2">
    <source>
        <dbReference type="ARBA" id="ARBA00034247"/>
    </source>
</evidence>
<gene>
    <name evidence="5" type="ORF">HNR65_001982</name>
</gene>
<dbReference type="PANTHER" id="PTHR45138:SF9">
    <property type="entry name" value="DIGUANYLATE CYCLASE DGCM-RELATED"/>
    <property type="match status" value="1"/>
</dbReference>
<dbReference type="GO" id="GO:0052621">
    <property type="term" value="F:diguanylate cyclase activity"/>
    <property type="evidence" value="ECO:0007669"/>
    <property type="project" value="UniProtKB-EC"/>
</dbReference>
<dbReference type="GO" id="GO:0005886">
    <property type="term" value="C:plasma membrane"/>
    <property type="evidence" value="ECO:0007669"/>
    <property type="project" value="TreeGrafter"/>
</dbReference>
<comment type="caution">
    <text evidence="5">The sequence shown here is derived from an EMBL/GenBank/DDBJ whole genome shotgun (WGS) entry which is preliminary data.</text>
</comment>
<feature type="transmembrane region" description="Helical" evidence="3">
    <location>
        <begin position="124"/>
        <end position="144"/>
    </location>
</feature>
<dbReference type="PANTHER" id="PTHR45138">
    <property type="entry name" value="REGULATORY COMPONENTS OF SENSORY TRANSDUCTION SYSTEM"/>
    <property type="match status" value="1"/>
</dbReference>
<dbReference type="Gene3D" id="3.30.70.270">
    <property type="match status" value="1"/>
</dbReference>
<keyword evidence="3" id="KW-0812">Transmembrane</keyword>
<feature type="domain" description="GGDEF" evidence="4">
    <location>
        <begin position="231"/>
        <end position="363"/>
    </location>
</feature>